<proteinExistence type="predicted"/>
<protein>
    <submittedName>
        <fullName evidence="2">Glycosyltransferase</fullName>
    </submittedName>
</protein>
<accession>A0AC35GT64</accession>
<evidence type="ECO:0000313" key="1">
    <source>
        <dbReference type="Proteomes" id="UP000887580"/>
    </source>
</evidence>
<reference evidence="2" key="1">
    <citation type="submission" date="2022-11" db="UniProtKB">
        <authorList>
            <consortium name="WormBaseParasite"/>
        </authorList>
    </citation>
    <scope>IDENTIFICATION</scope>
</reference>
<dbReference type="WBParaSite" id="PS1159_v2.g8457.t1">
    <property type="protein sequence ID" value="PS1159_v2.g8457.t1"/>
    <property type="gene ID" value="PS1159_v2.g8457"/>
</dbReference>
<evidence type="ECO:0000313" key="2">
    <source>
        <dbReference type="WBParaSite" id="PS1159_v2.g8457.t1"/>
    </source>
</evidence>
<sequence length="229" mass="27996">MVRNYARNMSNTKYIVLADMDHFFSKNFEQKMLHLANRFLEVHPKMVLVYRIFEVKEEYFNIRETKTGLVKLIKEKRARLFHGYFIGHYIPKQLAWLSTIENTDNTTSIQFYHPYRYNEWEPQFVSLRDIPYHDTSFRYPLHDNAVLRWEMCRADYKFAIVNDVFMYHPGMKTKEDSKYYDIARNALRNENNIATNKFWEKMDEKYPKTKDKCQYKINKHKIKKSYYAV</sequence>
<name>A0AC35GT64_9BILA</name>
<organism evidence="1 2">
    <name type="scientific">Panagrolaimus sp. PS1159</name>
    <dbReference type="NCBI Taxonomy" id="55785"/>
    <lineage>
        <taxon>Eukaryota</taxon>
        <taxon>Metazoa</taxon>
        <taxon>Ecdysozoa</taxon>
        <taxon>Nematoda</taxon>
        <taxon>Chromadorea</taxon>
        <taxon>Rhabditida</taxon>
        <taxon>Tylenchina</taxon>
        <taxon>Panagrolaimomorpha</taxon>
        <taxon>Panagrolaimoidea</taxon>
        <taxon>Panagrolaimidae</taxon>
        <taxon>Panagrolaimus</taxon>
    </lineage>
</organism>
<dbReference type="Proteomes" id="UP000887580">
    <property type="component" value="Unplaced"/>
</dbReference>